<reference evidence="2" key="1">
    <citation type="submission" date="2015-11" db="EMBL/GenBank/DDBJ databases">
        <title>De novo transcriptome assembly of four potential Pierce s Disease insect vectors from Arizona vineyards.</title>
        <authorList>
            <person name="Tassone E.E."/>
        </authorList>
    </citation>
    <scope>NUCLEOTIDE SEQUENCE</scope>
</reference>
<dbReference type="AlphaFoldDB" id="A0A1B6LAC8"/>
<dbReference type="Gene3D" id="3.90.1720.10">
    <property type="entry name" value="endopeptidase domain like (from Nostoc punctiforme)"/>
    <property type="match status" value="1"/>
</dbReference>
<accession>A0A1B6LAC8</accession>
<gene>
    <name evidence="2" type="ORF">g.4111</name>
</gene>
<evidence type="ECO:0000313" key="2">
    <source>
        <dbReference type="EMBL" id="JAT20464.1"/>
    </source>
</evidence>
<protein>
    <recommendedName>
        <fullName evidence="3">LRAT domain-containing protein</fullName>
    </recommendedName>
</protein>
<sequence>MVHLTLMSVLLLVLAGSAYSDSLTSMKMEAGDVISCHLNGFLGTLGAKHWMLATDSDTVINAVAVGSKVHSTTAFIRDQHVNDVGGCNKDSCQNWGMDYQGRTRGEVVASAMFYKDQEFYYDISGCNCQHWVNKWTKGAGGYSTSAAWWAMPYCKAY</sequence>
<evidence type="ECO:0000256" key="1">
    <source>
        <dbReference type="SAM" id="SignalP"/>
    </source>
</evidence>
<proteinExistence type="predicted"/>
<dbReference type="EMBL" id="GEBQ01019513">
    <property type="protein sequence ID" value="JAT20464.1"/>
    <property type="molecule type" value="Transcribed_RNA"/>
</dbReference>
<keyword evidence="1" id="KW-0732">Signal</keyword>
<evidence type="ECO:0008006" key="3">
    <source>
        <dbReference type="Google" id="ProtNLM"/>
    </source>
</evidence>
<feature type="chain" id="PRO_5008587229" description="LRAT domain-containing protein" evidence="1">
    <location>
        <begin position="21"/>
        <end position="157"/>
    </location>
</feature>
<name>A0A1B6LAC8_9HEMI</name>
<feature type="signal peptide" evidence="1">
    <location>
        <begin position="1"/>
        <end position="20"/>
    </location>
</feature>
<organism evidence="2">
    <name type="scientific">Graphocephala atropunctata</name>
    <dbReference type="NCBI Taxonomy" id="36148"/>
    <lineage>
        <taxon>Eukaryota</taxon>
        <taxon>Metazoa</taxon>
        <taxon>Ecdysozoa</taxon>
        <taxon>Arthropoda</taxon>
        <taxon>Hexapoda</taxon>
        <taxon>Insecta</taxon>
        <taxon>Pterygota</taxon>
        <taxon>Neoptera</taxon>
        <taxon>Paraneoptera</taxon>
        <taxon>Hemiptera</taxon>
        <taxon>Auchenorrhyncha</taxon>
        <taxon>Membracoidea</taxon>
        <taxon>Cicadellidae</taxon>
        <taxon>Cicadellinae</taxon>
        <taxon>Cicadellini</taxon>
        <taxon>Graphocephala</taxon>
    </lineage>
</organism>